<gene>
    <name evidence="4" type="ORF">GCM10010357_44930</name>
</gene>
<feature type="region of interest" description="Disordered" evidence="1">
    <location>
        <begin position="68"/>
        <end position="94"/>
    </location>
</feature>
<organism evidence="4 5">
    <name type="scientific">Streptomyces luteireticuli</name>
    <dbReference type="NCBI Taxonomy" id="173858"/>
    <lineage>
        <taxon>Bacteria</taxon>
        <taxon>Bacillati</taxon>
        <taxon>Actinomycetota</taxon>
        <taxon>Actinomycetes</taxon>
        <taxon>Kitasatosporales</taxon>
        <taxon>Streptomycetaceae</taxon>
        <taxon>Streptomyces</taxon>
    </lineage>
</organism>
<evidence type="ECO:0000256" key="2">
    <source>
        <dbReference type="SAM" id="Phobius"/>
    </source>
</evidence>
<keyword evidence="2" id="KW-1133">Transmembrane helix</keyword>
<feature type="transmembrane region" description="Helical" evidence="2">
    <location>
        <begin position="262"/>
        <end position="283"/>
    </location>
</feature>
<evidence type="ECO:0000256" key="1">
    <source>
        <dbReference type="SAM" id="MobiDB-lite"/>
    </source>
</evidence>
<name>A0ABN0YYC5_9ACTN</name>
<comment type="caution">
    <text evidence="4">The sequence shown here is derived from an EMBL/GenBank/DDBJ whole genome shotgun (WGS) entry which is preliminary data.</text>
</comment>
<keyword evidence="5" id="KW-1185">Reference proteome</keyword>
<evidence type="ECO:0000313" key="4">
    <source>
        <dbReference type="EMBL" id="GAA0418595.1"/>
    </source>
</evidence>
<feature type="compositionally biased region" description="Basic and acidic residues" evidence="1">
    <location>
        <begin position="68"/>
        <end position="78"/>
    </location>
</feature>
<dbReference type="Proteomes" id="UP001500879">
    <property type="component" value="Unassembled WGS sequence"/>
</dbReference>
<dbReference type="Pfam" id="PF21597">
    <property type="entry name" value="TetR_C_43"/>
    <property type="match status" value="1"/>
</dbReference>
<protein>
    <recommendedName>
        <fullName evidence="3">Transcriptional regulator SbtR-like C-terminal domain-containing protein</fullName>
    </recommendedName>
</protein>
<proteinExistence type="predicted"/>
<keyword evidence="2" id="KW-0472">Membrane</keyword>
<dbReference type="InterPro" id="IPR049445">
    <property type="entry name" value="TetR_SbtR-like_C"/>
</dbReference>
<dbReference type="EMBL" id="BAAABX010000048">
    <property type="protein sequence ID" value="GAA0418595.1"/>
    <property type="molecule type" value="Genomic_DNA"/>
</dbReference>
<feature type="domain" description="Transcriptional regulator SbtR-like C-terminal" evidence="3">
    <location>
        <begin position="9"/>
        <end position="51"/>
    </location>
</feature>
<reference evidence="4 5" key="1">
    <citation type="journal article" date="2019" name="Int. J. Syst. Evol. Microbiol.">
        <title>The Global Catalogue of Microorganisms (GCM) 10K type strain sequencing project: providing services to taxonomists for standard genome sequencing and annotation.</title>
        <authorList>
            <consortium name="The Broad Institute Genomics Platform"/>
            <consortium name="The Broad Institute Genome Sequencing Center for Infectious Disease"/>
            <person name="Wu L."/>
            <person name="Ma J."/>
        </authorList>
    </citation>
    <scope>NUCLEOTIDE SEQUENCE [LARGE SCALE GENOMIC DNA]</scope>
    <source>
        <strain evidence="4 5">JCM 4788</strain>
    </source>
</reference>
<feature type="transmembrane region" description="Helical" evidence="2">
    <location>
        <begin position="116"/>
        <end position="134"/>
    </location>
</feature>
<sequence length="292" mass="31359">MFEMGLLRMCQAGGRLLAAGQQVGLSRPDVTPVGLFALANALSWIADRRAAIASSASSWTAFGRDDETGRREIPRAGDEVNTPGGSGGCGPLNRMNTMKTTSSATVEPASPRIRRIAYAGAIALLPYAAMKLYWSLGGTWGIPDGYPNLLALMEHNAQGKHLDPFNAALVWLYEHGVDITVVMAGMGIFLLLGLVSPWGRIFPRWVPFVARRPVPRWLPLTPAWITASIMAPVFGVAALTGVVLAVFGLFEFNTGGFSPVVFYIAYSGMGPYGLALGAAAWSYQRRTRRQAA</sequence>
<evidence type="ECO:0000313" key="5">
    <source>
        <dbReference type="Proteomes" id="UP001500879"/>
    </source>
</evidence>
<accession>A0ABN0YYC5</accession>
<keyword evidence="2" id="KW-0812">Transmembrane</keyword>
<feature type="transmembrane region" description="Helical" evidence="2">
    <location>
        <begin position="179"/>
        <end position="202"/>
    </location>
</feature>
<feature type="transmembrane region" description="Helical" evidence="2">
    <location>
        <begin position="223"/>
        <end position="250"/>
    </location>
</feature>
<evidence type="ECO:0000259" key="3">
    <source>
        <dbReference type="Pfam" id="PF21597"/>
    </source>
</evidence>